<proteinExistence type="predicted"/>
<keyword evidence="1 2" id="KW-0238">DNA-binding</keyword>
<reference evidence="4 5" key="1">
    <citation type="submission" date="2020-11" db="EMBL/GenBank/DDBJ databases">
        <title>Fusibacter basophilias sp. nov.</title>
        <authorList>
            <person name="Qiu D."/>
        </authorList>
    </citation>
    <scope>NUCLEOTIDE SEQUENCE [LARGE SCALE GENOMIC DNA]</scope>
    <source>
        <strain evidence="4 5">Q10-2</strain>
    </source>
</reference>
<dbReference type="EMBL" id="JADKNH010000004">
    <property type="protein sequence ID" value="MBF4692856.1"/>
    <property type="molecule type" value="Genomic_DNA"/>
</dbReference>
<evidence type="ECO:0000313" key="5">
    <source>
        <dbReference type="Proteomes" id="UP000614200"/>
    </source>
</evidence>
<dbReference type="PROSITE" id="PS50977">
    <property type="entry name" value="HTH_TETR_2"/>
    <property type="match status" value="1"/>
</dbReference>
<dbReference type="PROSITE" id="PS01081">
    <property type="entry name" value="HTH_TETR_1"/>
    <property type="match status" value="1"/>
</dbReference>
<evidence type="ECO:0000259" key="3">
    <source>
        <dbReference type="PROSITE" id="PS50977"/>
    </source>
</evidence>
<dbReference type="InterPro" id="IPR009057">
    <property type="entry name" value="Homeodomain-like_sf"/>
</dbReference>
<feature type="DNA-binding region" description="H-T-H motif" evidence="2">
    <location>
        <begin position="36"/>
        <end position="55"/>
    </location>
</feature>
<dbReference type="PRINTS" id="PR00455">
    <property type="entry name" value="HTHTETR"/>
</dbReference>
<evidence type="ECO:0000256" key="1">
    <source>
        <dbReference type="ARBA" id="ARBA00023125"/>
    </source>
</evidence>
<sequence length="213" mass="24714">MALTPKTKYAKGYKTKALVLSAALELISTKGFQNVTVDEICAKCNVTKGAFYHHFPSKESILDRLHIDADKQIEERIPEILKKTSSLDIFSELSYLYAQMTVIRGVEIMKQRFRNNLDSEHWNINQRDFYNPQNRPLLKTYAKVYNELQESGEVSLEFSFEHFFHFLIVTYDGVVLDWCYNNGSYDLPSAVQEATERYVLSFKVNRTKSEAVK</sequence>
<dbReference type="Gene3D" id="1.10.357.10">
    <property type="entry name" value="Tetracycline Repressor, domain 2"/>
    <property type="match status" value="1"/>
</dbReference>
<evidence type="ECO:0000256" key="2">
    <source>
        <dbReference type="PROSITE-ProRule" id="PRU00335"/>
    </source>
</evidence>
<gene>
    <name evidence="4" type="ORF">ISU02_06980</name>
</gene>
<dbReference type="Proteomes" id="UP000614200">
    <property type="component" value="Unassembled WGS sequence"/>
</dbReference>
<name>A0ABR9ZRA3_9FIRM</name>
<dbReference type="PANTHER" id="PTHR43479:SF11">
    <property type="entry name" value="ACREF_ENVCD OPERON REPRESSOR-RELATED"/>
    <property type="match status" value="1"/>
</dbReference>
<dbReference type="SUPFAM" id="SSF46689">
    <property type="entry name" value="Homeodomain-like"/>
    <property type="match status" value="1"/>
</dbReference>
<dbReference type="RefSeq" id="WP_194701103.1">
    <property type="nucleotide sequence ID" value="NZ_JADKNH010000004.1"/>
</dbReference>
<accession>A0ABR9ZRA3</accession>
<dbReference type="InterPro" id="IPR036271">
    <property type="entry name" value="Tet_transcr_reg_TetR-rel_C_sf"/>
</dbReference>
<keyword evidence="5" id="KW-1185">Reference proteome</keyword>
<protein>
    <submittedName>
        <fullName evidence="4">TetR/AcrR family transcriptional regulator</fullName>
    </submittedName>
</protein>
<evidence type="ECO:0000313" key="4">
    <source>
        <dbReference type="EMBL" id="MBF4692856.1"/>
    </source>
</evidence>
<dbReference type="InterPro" id="IPR050624">
    <property type="entry name" value="HTH-type_Tx_Regulator"/>
</dbReference>
<dbReference type="SUPFAM" id="SSF48498">
    <property type="entry name" value="Tetracyclin repressor-like, C-terminal domain"/>
    <property type="match status" value="1"/>
</dbReference>
<dbReference type="InterPro" id="IPR001647">
    <property type="entry name" value="HTH_TetR"/>
</dbReference>
<dbReference type="InterPro" id="IPR023772">
    <property type="entry name" value="DNA-bd_HTH_TetR-type_CS"/>
</dbReference>
<comment type="caution">
    <text evidence="4">The sequence shown here is derived from an EMBL/GenBank/DDBJ whole genome shotgun (WGS) entry which is preliminary data.</text>
</comment>
<dbReference type="Pfam" id="PF00440">
    <property type="entry name" value="TetR_N"/>
    <property type="match status" value="1"/>
</dbReference>
<organism evidence="4 5">
    <name type="scientific">Fusibacter ferrireducens</name>
    <dbReference type="NCBI Taxonomy" id="2785058"/>
    <lineage>
        <taxon>Bacteria</taxon>
        <taxon>Bacillati</taxon>
        <taxon>Bacillota</taxon>
        <taxon>Clostridia</taxon>
        <taxon>Eubacteriales</taxon>
        <taxon>Eubacteriales Family XII. Incertae Sedis</taxon>
        <taxon>Fusibacter</taxon>
    </lineage>
</organism>
<feature type="domain" description="HTH tetR-type" evidence="3">
    <location>
        <begin position="13"/>
        <end position="73"/>
    </location>
</feature>
<dbReference type="PANTHER" id="PTHR43479">
    <property type="entry name" value="ACREF/ENVCD OPERON REPRESSOR-RELATED"/>
    <property type="match status" value="1"/>
</dbReference>